<dbReference type="GO" id="GO:0043531">
    <property type="term" value="F:ADP binding"/>
    <property type="evidence" value="ECO:0007669"/>
    <property type="project" value="InterPro"/>
</dbReference>
<dbReference type="PANTHER" id="PTHR36766">
    <property type="entry name" value="PLANT BROAD-SPECTRUM MILDEW RESISTANCE PROTEIN RPW8"/>
    <property type="match status" value="1"/>
</dbReference>
<dbReference type="Proteomes" id="UP000593560">
    <property type="component" value="Unassembled WGS sequence"/>
</dbReference>
<dbReference type="AlphaFoldDB" id="A0A7J9HP03"/>
<sequence length="146" mass="16301">FKIVLVKTLDFLITPGRIKVLTKKLQISIALCNKKFVVLLDDLWERMDLYQVGIPKPSQDNGSKLIFTTRSLELCGEMGARKKMKVECLDTEKAWELFQDNVGNETINGHPNIQNLAKQVAERCGGLPLALITIGRAMACKTIVGE</sequence>
<dbReference type="PRINTS" id="PR00364">
    <property type="entry name" value="DISEASERSIST"/>
</dbReference>
<organism evidence="3 4">
    <name type="scientific">Gossypium harknessii</name>
    <dbReference type="NCBI Taxonomy" id="34285"/>
    <lineage>
        <taxon>Eukaryota</taxon>
        <taxon>Viridiplantae</taxon>
        <taxon>Streptophyta</taxon>
        <taxon>Embryophyta</taxon>
        <taxon>Tracheophyta</taxon>
        <taxon>Spermatophyta</taxon>
        <taxon>Magnoliopsida</taxon>
        <taxon>eudicotyledons</taxon>
        <taxon>Gunneridae</taxon>
        <taxon>Pentapetalae</taxon>
        <taxon>rosids</taxon>
        <taxon>malvids</taxon>
        <taxon>Malvales</taxon>
        <taxon>Malvaceae</taxon>
        <taxon>Malvoideae</taxon>
        <taxon>Gossypium</taxon>
    </lineage>
</organism>
<keyword evidence="4" id="KW-1185">Reference proteome</keyword>
<evidence type="ECO:0000313" key="4">
    <source>
        <dbReference type="Proteomes" id="UP000593560"/>
    </source>
</evidence>
<protein>
    <recommendedName>
        <fullName evidence="2">NB-ARC domain-containing protein</fullName>
    </recommendedName>
</protein>
<evidence type="ECO:0000313" key="3">
    <source>
        <dbReference type="EMBL" id="MBA0811557.1"/>
    </source>
</evidence>
<dbReference type="SUPFAM" id="SSF52540">
    <property type="entry name" value="P-loop containing nucleoside triphosphate hydrolases"/>
    <property type="match status" value="1"/>
</dbReference>
<dbReference type="PANTHER" id="PTHR36766:SF64">
    <property type="entry name" value="OS12G0206100 PROTEIN"/>
    <property type="match status" value="1"/>
</dbReference>
<dbReference type="Gene3D" id="1.10.8.430">
    <property type="entry name" value="Helical domain of apoptotic protease-activating factors"/>
    <property type="match status" value="1"/>
</dbReference>
<keyword evidence="1" id="KW-0611">Plant defense</keyword>
<dbReference type="EMBL" id="JABFAD010000010">
    <property type="protein sequence ID" value="MBA0811557.1"/>
    <property type="molecule type" value="Genomic_DNA"/>
</dbReference>
<feature type="non-terminal residue" evidence="3">
    <location>
        <position position="1"/>
    </location>
</feature>
<name>A0A7J9HP03_9ROSI</name>
<dbReference type="Pfam" id="PF00931">
    <property type="entry name" value="NB-ARC"/>
    <property type="match status" value="1"/>
</dbReference>
<dbReference type="GO" id="GO:0006952">
    <property type="term" value="P:defense response"/>
    <property type="evidence" value="ECO:0007669"/>
    <property type="project" value="UniProtKB-KW"/>
</dbReference>
<reference evidence="3 4" key="1">
    <citation type="journal article" date="2019" name="Genome Biol. Evol.">
        <title>Insights into the evolution of the New World diploid cottons (Gossypium, subgenus Houzingenia) based on genome sequencing.</title>
        <authorList>
            <person name="Grover C.E."/>
            <person name="Arick M.A. 2nd"/>
            <person name="Thrash A."/>
            <person name="Conover J.L."/>
            <person name="Sanders W.S."/>
            <person name="Peterson D.G."/>
            <person name="Frelichowski J.E."/>
            <person name="Scheffler J.A."/>
            <person name="Scheffler B.E."/>
            <person name="Wendel J.F."/>
        </authorList>
    </citation>
    <scope>NUCLEOTIDE SEQUENCE [LARGE SCALE GENOMIC DNA]</scope>
    <source>
        <strain evidence="3">0</strain>
        <tissue evidence="3">Leaf</tissue>
    </source>
</reference>
<dbReference type="InterPro" id="IPR027417">
    <property type="entry name" value="P-loop_NTPase"/>
</dbReference>
<dbReference type="InterPro" id="IPR002182">
    <property type="entry name" value="NB-ARC"/>
</dbReference>
<evidence type="ECO:0000256" key="1">
    <source>
        <dbReference type="ARBA" id="ARBA00022821"/>
    </source>
</evidence>
<proteinExistence type="predicted"/>
<dbReference type="InterPro" id="IPR042197">
    <property type="entry name" value="Apaf_helical"/>
</dbReference>
<comment type="caution">
    <text evidence="3">The sequence shown here is derived from an EMBL/GenBank/DDBJ whole genome shotgun (WGS) entry which is preliminary data.</text>
</comment>
<feature type="domain" description="NB-ARC" evidence="2">
    <location>
        <begin position="23"/>
        <end position="106"/>
    </location>
</feature>
<dbReference type="Gene3D" id="3.40.50.300">
    <property type="entry name" value="P-loop containing nucleotide triphosphate hydrolases"/>
    <property type="match status" value="1"/>
</dbReference>
<gene>
    <name evidence="3" type="ORF">Gohar_003439</name>
</gene>
<dbReference type="FunFam" id="1.10.8.430:FF:000003">
    <property type="entry name" value="Probable disease resistance protein At5g66910"/>
    <property type="match status" value="1"/>
</dbReference>
<evidence type="ECO:0000259" key="2">
    <source>
        <dbReference type="Pfam" id="PF00931"/>
    </source>
</evidence>
<dbReference type="OrthoDB" id="664960at2759"/>
<accession>A0A7J9HP03</accession>